<protein>
    <recommendedName>
        <fullName evidence="2">T9SS type A sorting domain-containing protein</fullName>
    </recommendedName>
</protein>
<proteinExistence type="predicted"/>
<accession>A0A7V3ZWS2</accession>
<evidence type="ECO:0000313" key="1">
    <source>
        <dbReference type="EMBL" id="HGL17049.1"/>
    </source>
</evidence>
<evidence type="ECO:0008006" key="2">
    <source>
        <dbReference type="Google" id="ProtNLM"/>
    </source>
</evidence>
<dbReference type="AlphaFoldDB" id="A0A7V3ZWS2"/>
<comment type="caution">
    <text evidence="1">The sequence shown here is derived from an EMBL/GenBank/DDBJ whole genome shotgun (WGS) entry which is preliminary data.</text>
</comment>
<gene>
    <name evidence="1" type="ORF">ENU66_01735</name>
</gene>
<name>A0A7V3ZWS2_UNCW3</name>
<dbReference type="EMBL" id="DTDJ01000014">
    <property type="protein sequence ID" value="HGL17049.1"/>
    <property type="molecule type" value="Genomic_DNA"/>
</dbReference>
<sequence length="505" mass="57385">MLRRKTIMSILILLPLYLWSWGNDVVIDAMRSSSNQYPAGYDITWGDRSDMVVGIGFNTSDNTAYVYLYNSNDMGNTWNHVATAQWNETKISGIQLLESPPYLIVLWVGMGNEIALTIHNRENLNNYIGTIVTEPDSIVDARIVSLQKGDIKNIFVGLVTRDTISNTDILKAYKSENYGPFQQIFVQYFTNNSSFLFLKDMDGVIKNDTTILYLTLENLDRSNNKASLSFKILAEDTLGNVTTRAIGYPLQFGSPLNSSLGVSGSYALTLLQTDNDLKYVFASDYFNQSGGYDFPYNSADSVEWGPFVKGWDNNEDNGFHIIFSRGNITYGSKLYYSEAVVSGNTVQFSNPILLSDEIPVCKTPYNFQSNYYNPKIATLMDEYLPVVIWPQDFWHIFYGSPFYDSTYFAIDKIEEVRIEEKSNQNAKFFSISVRSGIINLNFESTTEKAFIGEIFNIEGKLMESFYIPTGVKSLNLEAKKLKKGTYFFVIKDSNSFISTKRFLTW</sequence>
<reference evidence="1" key="1">
    <citation type="journal article" date="2020" name="mSystems">
        <title>Genome- and Community-Level Interaction Insights into Carbon Utilization and Element Cycling Functions of Hydrothermarchaeota in Hydrothermal Sediment.</title>
        <authorList>
            <person name="Zhou Z."/>
            <person name="Liu Y."/>
            <person name="Xu W."/>
            <person name="Pan J."/>
            <person name="Luo Z.H."/>
            <person name="Li M."/>
        </authorList>
    </citation>
    <scope>NUCLEOTIDE SEQUENCE [LARGE SCALE GENOMIC DNA]</scope>
    <source>
        <strain evidence="1">SpSt-69</strain>
    </source>
</reference>
<organism evidence="1">
    <name type="scientific">candidate division WOR-3 bacterium</name>
    <dbReference type="NCBI Taxonomy" id="2052148"/>
    <lineage>
        <taxon>Bacteria</taxon>
        <taxon>Bacteria division WOR-3</taxon>
    </lineage>
</organism>